<evidence type="ECO:0000313" key="3">
    <source>
        <dbReference type="Proteomes" id="UP001652700"/>
    </source>
</evidence>
<proteinExistence type="predicted"/>
<evidence type="ECO:0008006" key="4">
    <source>
        <dbReference type="Google" id="ProtNLM"/>
    </source>
</evidence>
<feature type="compositionally biased region" description="Polar residues" evidence="1">
    <location>
        <begin position="60"/>
        <end position="70"/>
    </location>
</feature>
<dbReference type="GeneID" id="126891035"/>
<name>A0ABM5L159_DIAVI</name>
<keyword evidence="3" id="KW-1185">Reference proteome</keyword>
<reference evidence="2" key="1">
    <citation type="submission" date="2025-05" db="UniProtKB">
        <authorList>
            <consortium name="EnsemblMetazoa"/>
        </authorList>
    </citation>
    <scope>IDENTIFICATION</scope>
</reference>
<feature type="compositionally biased region" description="Acidic residues" evidence="1">
    <location>
        <begin position="74"/>
        <end position="87"/>
    </location>
</feature>
<organism evidence="2 3">
    <name type="scientific">Diabrotica virgifera virgifera</name>
    <name type="common">western corn rootworm</name>
    <dbReference type="NCBI Taxonomy" id="50390"/>
    <lineage>
        <taxon>Eukaryota</taxon>
        <taxon>Metazoa</taxon>
        <taxon>Ecdysozoa</taxon>
        <taxon>Arthropoda</taxon>
        <taxon>Hexapoda</taxon>
        <taxon>Insecta</taxon>
        <taxon>Pterygota</taxon>
        <taxon>Neoptera</taxon>
        <taxon>Endopterygota</taxon>
        <taxon>Coleoptera</taxon>
        <taxon>Polyphaga</taxon>
        <taxon>Cucujiformia</taxon>
        <taxon>Chrysomeloidea</taxon>
        <taxon>Chrysomelidae</taxon>
        <taxon>Galerucinae</taxon>
        <taxon>Diabroticina</taxon>
        <taxon>Diabroticites</taxon>
        <taxon>Diabrotica</taxon>
    </lineage>
</organism>
<dbReference type="Proteomes" id="UP001652700">
    <property type="component" value="Unplaced"/>
</dbReference>
<evidence type="ECO:0000313" key="2">
    <source>
        <dbReference type="EnsemblMetazoa" id="XP_050516174.1"/>
    </source>
</evidence>
<accession>A0ABM5L159</accession>
<sequence>MGEKDDEHRQNIQENEKENDSKPNREEQSLDDFRKDGEEEMTSFEKELISTHNERRRMNRSTVQKQSTLVGETIDLEESENDEEDIGEEKSQEDTEEMEEGWRNALQESVLSIVLLEEERDGGSINTKKRKGDSIERINDLKREGLEKSIKFPNETRKEKINRKLQELFEKVSDKLGEGMDTEIRKLFGIIKSTNNKIDDSIDEINKTHGDTKCEQCKLKVERKKQKEEQERITKALHMGGGKIIFLSICDSKWEEKVFTKTKWEQGGY</sequence>
<protein>
    <recommendedName>
        <fullName evidence="4">Cilia- and flagella-associated protein 251-like</fullName>
    </recommendedName>
</protein>
<feature type="region of interest" description="Disordered" evidence="1">
    <location>
        <begin position="1"/>
        <end position="104"/>
    </location>
</feature>
<dbReference type="EnsemblMetazoa" id="XM_050660217.1">
    <property type="protein sequence ID" value="XP_050516174.1"/>
    <property type="gene ID" value="LOC126891035"/>
</dbReference>
<evidence type="ECO:0000256" key="1">
    <source>
        <dbReference type="SAM" id="MobiDB-lite"/>
    </source>
</evidence>
<feature type="compositionally biased region" description="Basic and acidic residues" evidence="1">
    <location>
        <begin position="1"/>
        <end position="53"/>
    </location>
</feature>
<dbReference type="RefSeq" id="XP_050516174.1">
    <property type="nucleotide sequence ID" value="XM_050660217.1"/>
</dbReference>